<reference evidence="1" key="1">
    <citation type="submission" date="2020-05" db="EMBL/GenBank/DDBJ databases">
        <title>Mycena genomes resolve the evolution of fungal bioluminescence.</title>
        <authorList>
            <person name="Tsai I.J."/>
        </authorList>
    </citation>
    <scope>NUCLEOTIDE SEQUENCE</scope>
    <source>
        <strain evidence="1">CCC161011</strain>
    </source>
</reference>
<comment type="caution">
    <text evidence="1">The sequence shown here is derived from an EMBL/GenBank/DDBJ whole genome shotgun (WGS) entry which is preliminary data.</text>
</comment>
<accession>A0A8H6XD69</accession>
<dbReference type="AlphaFoldDB" id="A0A8H6XD69"/>
<keyword evidence="2" id="KW-1185">Reference proteome</keyword>
<organism evidence="1 2">
    <name type="scientific">Mycena venus</name>
    <dbReference type="NCBI Taxonomy" id="2733690"/>
    <lineage>
        <taxon>Eukaryota</taxon>
        <taxon>Fungi</taxon>
        <taxon>Dikarya</taxon>
        <taxon>Basidiomycota</taxon>
        <taxon>Agaricomycotina</taxon>
        <taxon>Agaricomycetes</taxon>
        <taxon>Agaricomycetidae</taxon>
        <taxon>Agaricales</taxon>
        <taxon>Marasmiineae</taxon>
        <taxon>Mycenaceae</taxon>
        <taxon>Mycena</taxon>
    </lineage>
</organism>
<protein>
    <submittedName>
        <fullName evidence="1">Uncharacterized protein</fullName>
    </submittedName>
</protein>
<gene>
    <name evidence="1" type="ORF">MVEN_01970400</name>
</gene>
<dbReference type="EMBL" id="JACAZI010000020">
    <property type="protein sequence ID" value="KAF7338942.1"/>
    <property type="molecule type" value="Genomic_DNA"/>
</dbReference>
<name>A0A8H6XD69_9AGAR</name>
<proteinExistence type="predicted"/>
<dbReference type="OrthoDB" id="2997720at2759"/>
<evidence type="ECO:0000313" key="1">
    <source>
        <dbReference type="EMBL" id="KAF7338942.1"/>
    </source>
</evidence>
<sequence length="399" mass="43996">MSLSEVPPPIMLSSVTNYVELAALVLPPRQLGVKDKLRRACPFLPMPLSLGWDTHPDDEEAPPGSTVRGLYLSDIKSGATRLVTASWMHALYKHTQDVQKPGTLVMHLREAGFTTQFSWVHTLVLGTFLLQSSVVLLALMIGQQREGWLLLAAGLIRISEALFAWAYPKYEDPRSTYREQPRYCALHTGMTTNHILVVTHRFGYRGKCVNLEDAAAPRLCKVTGWKRIVKHGARSVLRAAVWIQKGASLVTAANGYTIPAVLLLGTFVLEIVSASEDALPSRAVTVLPTGESVLDRLTAACQVTESISVGFVESLLPDPCGKHVDYDWISKALRLGAELQPHESHPAKEDILESTIRRRRFQVVKLLSVTAFSDKMYSIQLLPPVLPPVFPPRAATAEP</sequence>
<dbReference type="Proteomes" id="UP000620124">
    <property type="component" value="Unassembled WGS sequence"/>
</dbReference>
<evidence type="ECO:0000313" key="2">
    <source>
        <dbReference type="Proteomes" id="UP000620124"/>
    </source>
</evidence>